<evidence type="ECO:0000313" key="2">
    <source>
        <dbReference type="Proteomes" id="UP000510869"/>
    </source>
</evidence>
<protein>
    <recommendedName>
        <fullName evidence="3">Small CPxCG-related zinc finger protein</fullName>
    </recommendedName>
</protein>
<proteinExistence type="predicted"/>
<dbReference type="EMBL" id="CP059154">
    <property type="protein sequence ID" value="QLK25335.1"/>
    <property type="molecule type" value="Genomic_DNA"/>
</dbReference>
<gene>
    <name evidence="1" type="ORF">HYG81_14750</name>
</gene>
<evidence type="ECO:0000313" key="1">
    <source>
        <dbReference type="EMBL" id="QLK25335.1"/>
    </source>
</evidence>
<dbReference type="OrthoDB" id="193769at2157"/>
<evidence type="ECO:0008006" key="3">
    <source>
        <dbReference type="Google" id="ProtNLM"/>
    </source>
</evidence>
<sequence>MASRSDASDDDESPFPDCPRCGDPVLFSAATGPHTGSVAPCGCSIPPDLFPSLREE</sequence>
<accession>A0A7D6CMU5</accession>
<organism evidence="1 2">
    <name type="scientific">Natrinema zhouii</name>
    <dbReference type="NCBI Taxonomy" id="1710539"/>
    <lineage>
        <taxon>Archaea</taxon>
        <taxon>Methanobacteriati</taxon>
        <taxon>Methanobacteriota</taxon>
        <taxon>Stenosarchaea group</taxon>
        <taxon>Halobacteria</taxon>
        <taxon>Halobacteriales</taxon>
        <taxon>Natrialbaceae</taxon>
        <taxon>Natrinema</taxon>
    </lineage>
</organism>
<dbReference type="Proteomes" id="UP000510869">
    <property type="component" value="Chromosome"/>
</dbReference>
<reference evidence="1 2" key="1">
    <citation type="submission" date="2020-07" db="EMBL/GenBank/DDBJ databases">
        <title>Natrinema (YPL30) sp. nov. and Haloterrigena xxxxxx (YPL8) sp. nov., isolated from a salt mine.</title>
        <authorList>
            <person name="Cui H."/>
        </authorList>
    </citation>
    <scope>NUCLEOTIDE SEQUENCE [LARGE SCALE GENOMIC DNA]</scope>
    <source>
        <strain evidence="1 2">YPL13</strain>
    </source>
</reference>
<keyword evidence="2" id="KW-1185">Reference proteome</keyword>
<dbReference type="KEGG" id="nay:HYG81_14750"/>
<dbReference type="GeneID" id="56144489"/>
<name>A0A7D6CMU5_9EURY</name>
<dbReference type="RefSeq" id="WP_180840524.1">
    <property type="nucleotide sequence ID" value="NZ_CP059154.1"/>
</dbReference>
<dbReference type="AlphaFoldDB" id="A0A7D6CMU5"/>